<evidence type="ECO:0000313" key="6">
    <source>
        <dbReference type="Proteomes" id="UP000184516"/>
    </source>
</evidence>
<keyword evidence="4" id="KW-0732">Signal</keyword>
<keyword evidence="5" id="KW-0675">Receptor</keyword>
<dbReference type="STRING" id="468056.SAMN05443549_101419"/>
<protein>
    <submittedName>
        <fullName evidence="5">Outer membrane receptor proteins, mostly Fe transport</fullName>
    </submittedName>
</protein>
<dbReference type="SUPFAM" id="SSF56935">
    <property type="entry name" value="Porins"/>
    <property type="match status" value="1"/>
</dbReference>
<keyword evidence="6" id="KW-1185">Reference proteome</keyword>
<keyword evidence="3" id="KW-0998">Cell outer membrane</keyword>
<name>A0A1M5EP98_9FLAO</name>
<dbReference type="OrthoDB" id="1453181at2"/>
<keyword evidence="2" id="KW-0472">Membrane</keyword>
<dbReference type="SUPFAM" id="SSF49464">
    <property type="entry name" value="Carboxypeptidase regulatory domain-like"/>
    <property type="match status" value="1"/>
</dbReference>
<dbReference type="RefSeq" id="WP_073367542.1">
    <property type="nucleotide sequence ID" value="NZ_FQWB01000001.1"/>
</dbReference>
<proteinExistence type="predicted"/>
<sequence>MKKILLSTLFVMQVVFAFAQSETGVSGKVVDSKTQKPMQSVIVSVQNTNLMQLTDASGKFSLDKVELGNQLLRLRTNGYKDQLLQIEIIEGKILDMGTIALEEDLTQEKQMTLIAITDNDLSDDNSGSESTAGLLQASKDVFQQAAAYNFGQARFSVRGIDNEYSNILINGVSMNRVSDGRPQYSNWGGLNDATRNQEFTDGSKPSDYSFGGIAGTQYITTRASVYRPGARISFLGTNTNYSYRAMATYASGMDKNGWAFVISGGRRWAQEGFFDGTDYAANSLFASIEKKINDNHSINFTSIYAQNRRGKNSPNTQEVTDLTNFKYNSYWGYQEGEKRNSRVKDVEEPIFTLSHYWKFNSKTRLHTNLSYQFGEIGNSRIDFQKADNPDPNYYKKMPSYYTTLFSYDGNGNATYTPDYTAAETAKTNFLANPQMDWTAMYRINNENIANGSRYVLYEDRTDDKTLIANTILSSQLADNIVMNAGGSFTKSKSANFQNLLDLLGGTHFNDIDTFGTDQDQQQPDLNNPNRIVGVGDKYGYNYNVNATKIDAFTQFKFTYDKVDFYLGQSFTRSSYQREGLYKNGYYPDNSLGKSEKLNFDNFGFKGGVTYKLTGQHYFDFNGVYMSKAPNTKDVFPNARLNNDTTDNITNEIIKSADASYIIRMPSLKARFTAYFNETENTTDISFYYADAVSLGNGEFVSEVVTGQNKRNKGVEVGLEYQITSTIKATAVAAYGEYTYTNNPNLVIHADGVTEDIFNGKTYMEGYKQAGMPQQAYSAGLEYRDPKFWWIGANANYLSNNYLDVAPLIRTSQYITESDQANFPYDAALSASYLAQEKFDAFTLVNLVGGKTWRIKEKTLGLFANVNNLFDIQYKTGGFEQARNASYSELYKDHQGPTRAFGPKYFYGYGRTFMVNIYLNF</sequence>
<evidence type="ECO:0000256" key="4">
    <source>
        <dbReference type="SAM" id="SignalP"/>
    </source>
</evidence>
<evidence type="ECO:0000313" key="5">
    <source>
        <dbReference type="EMBL" id="SHF80974.1"/>
    </source>
</evidence>
<gene>
    <name evidence="5" type="ORF">SAMN05443549_101419</name>
</gene>
<accession>A0A1M5EP98</accession>
<comment type="subcellular location">
    <subcellularLocation>
        <location evidence="1">Cell outer membrane</location>
    </subcellularLocation>
</comment>
<evidence type="ECO:0000256" key="3">
    <source>
        <dbReference type="ARBA" id="ARBA00023237"/>
    </source>
</evidence>
<evidence type="ECO:0000256" key="2">
    <source>
        <dbReference type="ARBA" id="ARBA00023136"/>
    </source>
</evidence>
<organism evidence="5 6">
    <name type="scientific">Flavobacterium fluvii</name>
    <dbReference type="NCBI Taxonomy" id="468056"/>
    <lineage>
        <taxon>Bacteria</taxon>
        <taxon>Pseudomonadati</taxon>
        <taxon>Bacteroidota</taxon>
        <taxon>Flavobacteriia</taxon>
        <taxon>Flavobacteriales</taxon>
        <taxon>Flavobacteriaceae</taxon>
        <taxon>Flavobacterium</taxon>
    </lineage>
</organism>
<dbReference type="GO" id="GO:0009279">
    <property type="term" value="C:cell outer membrane"/>
    <property type="evidence" value="ECO:0007669"/>
    <property type="project" value="UniProtKB-SubCell"/>
</dbReference>
<dbReference type="InterPro" id="IPR036942">
    <property type="entry name" value="Beta-barrel_TonB_sf"/>
</dbReference>
<dbReference type="Gene3D" id="2.40.170.20">
    <property type="entry name" value="TonB-dependent receptor, beta-barrel domain"/>
    <property type="match status" value="1"/>
</dbReference>
<feature type="signal peptide" evidence="4">
    <location>
        <begin position="1"/>
        <end position="19"/>
    </location>
</feature>
<dbReference type="Pfam" id="PF13715">
    <property type="entry name" value="CarbopepD_reg_2"/>
    <property type="match status" value="1"/>
</dbReference>
<evidence type="ECO:0000256" key="1">
    <source>
        <dbReference type="ARBA" id="ARBA00004442"/>
    </source>
</evidence>
<dbReference type="EMBL" id="FQWB01000001">
    <property type="protein sequence ID" value="SHF80974.1"/>
    <property type="molecule type" value="Genomic_DNA"/>
</dbReference>
<dbReference type="Gene3D" id="2.60.40.1120">
    <property type="entry name" value="Carboxypeptidase-like, regulatory domain"/>
    <property type="match status" value="1"/>
</dbReference>
<dbReference type="InterPro" id="IPR008969">
    <property type="entry name" value="CarboxyPept-like_regulatory"/>
</dbReference>
<dbReference type="AlphaFoldDB" id="A0A1M5EP98"/>
<reference evidence="6" key="1">
    <citation type="submission" date="2016-11" db="EMBL/GenBank/DDBJ databases">
        <authorList>
            <person name="Varghese N."/>
            <person name="Submissions S."/>
        </authorList>
    </citation>
    <scope>NUCLEOTIDE SEQUENCE [LARGE SCALE GENOMIC DNA]</scope>
    <source>
        <strain evidence="6">DSM 19978</strain>
    </source>
</reference>
<dbReference type="Proteomes" id="UP000184516">
    <property type="component" value="Unassembled WGS sequence"/>
</dbReference>
<feature type="chain" id="PRO_5009909876" evidence="4">
    <location>
        <begin position="20"/>
        <end position="920"/>
    </location>
</feature>